<keyword evidence="2" id="KW-0479">Metal-binding</keyword>
<keyword evidence="1" id="KW-0001">2Fe-2S</keyword>
<dbReference type="Gene3D" id="2.102.10.10">
    <property type="entry name" value="Rieske [2Fe-2S] iron-sulphur domain"/>
    <property type="match status" value="1"/>
</dbReference>
<proteinExistence type="predicted"/>
<dbReference type="InterPro" id="IPR036922">
    <property type="entry name" value="Rieske_2Fe-2S_sf"/>
</dbReference>
<keyword evidence="3" id="KW-0560">Oxidoreductase</keyword>
<dbReference type="SUPFAM" id="SSF50022">
    <property type="entry name" value="ISP domain"/>
    <property type="match status" value="1"/>
</dbReference>
<sequence length="221" mass="25061">MLTQTDNELICKTGTGTPMGEYLRRFWIPALCSDEISEPDSPPVRVKILNEELVAYRDTNGDVGLLDNYCPHRRASLFFGRNEECGLRCVYHGWKFDVDGNCVDMPSEPAESNFKDKVKIKAYPARDWGGFIWAYMGPIELMPELPEVGWAMVPEDHRFVSRRLQENNYVQGIEGGIDSSHISFLHSGLTPYQRDNPSARPSRPGRPSTDDSSPRFTVQDT</sequence>
<dbReference type="InterPro" id="IPR045623">
    <property type="entry name" value="LigXa_C"/>
</dbReference>
<organism evidence="8">
    <name type="scientific">marine metagenome</name>
    <dbReference type="NCBI Taxonomy" id="408172"/>
    <lineage>
        <taxon>unclassified sequences</taxon>
        <taxon>metagenomes</taxon>
        <taxon>ecological metagenomes</taxon>
    </lineage>
</organism>
<dbReference type="Pfam" id="PF19301">
    <property type="entry name" value="LigXa_C"/>
    <property type="match status" value="1"/>
</dbReference>
<dbReference type="EMBL" id="UINC01051752">
    <property type="protein sequence ID" value="SVB66282.1"/>
    <property type="molecule type" value="Genomic_DNA"/>
</dbReference>
<dbReference type="InterPro" id="IPR017941">
    <property type="entry name" value="Rieske_2Fe-2S"/>
</dbReference>
<dbReference type="PROSITE" id="PS00570">
    <property type="entry name" value="RING_HYDROXYL_ALPHA"/>
    <property type="match status" value="1"/>
</dbReference>
<dbReference type="InterPro" id="IPR050584">
    <property type="entry name" value="Cholesterol_7-desaturase"/>
</dbReference>
<dbReference type="PANTHER" id="PTHR21266:SF59">
    <property type="entry name" value="BLR4922 PROTEIN"/>
    <property type="match status" value="1"/>
</dbReference>
<protein>
    <recommendedName>
        <fullName evidence="7">Rieske domain-containing protein</fullName>
    </recommendedName>
</protein>
<accession>A0A382FUK9</accession>
<evidence type="ECO:0000256" key="1">
    <source>
        <dbReference type="ARBA" id="ARBA00022714"/>
    </source>
</evidence>
<feature type="domain" description="Rieske" evidence="7">
    <location>
        <begin position="27"/>
        <end position="134"/>
    </location>
</feature>
<name>A0A382FUK9_9ZZZZ</name>
<dbReference type="GO" id="GO:0016491">
    <property type="term" value="F:oxidoreductase activity"/>
    <property type="evidence" value="ECO:0007669"/>
    <property type="project" value="UniProtKB-KW"/>
</dbReference>
<evidence type="ECO:0000256" key="3">
    <source>
        <dbReference type="ARBA" id="ARBA00023002"/>
    </source>
</evidence>
<keyword evidence="4" id="KW-0408">Iron</keyword>
<dbReference type="GO" id="GO:0005506">
    <property type="term" value="F:iron ion binding"/>
    <property type="evidence" value="ECO:0007669"/>
    <property type="project" value="InterPro"/>
</dbReference>
<keyword evidence="5" id="KW-0411">Iron-sulfur</keyword>
<evidence type="ECO:0000256" key="4">
    <source>
        <dbReference type="ARBA" id="ARBA00023004"/>
    </source>
</evidence>
<evidence type="ECO:0000313" key="8">
    <source>
        <dbReference type="EMBL" id="SVB66282.1"/>
    </source>
</evidence>
<feature type="compositionally biased region" description="Low complexity" evidence="6">
    <location>
        <begin position="198"/>
        <end position="207"/>
    </location>
</feature>
<dbReference type="InterPro" id="IPR015881">
    <property type="entry name" value="ARHD_Rieske_2Fe_2S"/>
</dbReference>
<feature type="region of interest" description="Disordered" evidence="6">
    <location>
        <begin position="190"/>
        <end position="221"/>
    </location>
</feature>
<dbReference type="Pfam" id="PF00355">
    <property type="entry name" value="Rieske"/>
    <property type="match status" value="1"/>
</dbReference>
<dbReference type="GO" id="GO:0051537">
    <property type="term" value="F:2 iron, 2 sulfur cluster binding"/>
    <property type="evidence" value="ECO:0007669"/>
    <property type="project" value="UniProtKB-KW"/>
</dbReference>
<evidence type="ECO:0000256" key="5">
    <source>
        <dbReference type="ARBA" id="ARBA00023014"/>
    </source>
</evidence>
<gene>
    <name evidence="8" type="ORF">METZ01_LOCUS219136</name>
</gene>
<evidence type="ECO:0000256" key="6">
    <source>
        <dbReference type="SAM" id="MobiDB-lite"/>
    </source>
</evidence>
<dbReference type="PANTHER" id="PTHR21266">
    <property type="entry name" value="IRON-SULFUR DOMAIN CONTAINING PROTEIN"/>
    <property type="match status" value="1"/>
</dbReference>
<dbReference type="CDD" id="cd03479">
    <property type="entry name" value="Rieske_RO_Alpha_PhDO_like"/>
    <property type="match status" value="1"/>
</dbReference>
<reference evidence="8" key="1">
    <citation type="submission" date="2018-05" db="EMBL/GenBank/DDBJ databases">
        <authorList>
            <person name="Lanie J.A."/>
            <person name="Ng W.-L."/>
            <person name="Kazmierczak K.M."/>
            <person name="Andrzejewski T.M."/>
            <person name="Davidsen T.M."/>
            <person name="Wayne K.J."/>
            <person name="Tettelin H."/>
            <person name="Glass J.I."/>
            <person name="Rusch D."/>
            <person name="Podicherti R."/>
            <person name="Tsui H.-C.T."/>
            <person name="Winkler M.E."/>
        </authorList>
    </citation>
    <scope>NUCLEOTIDE SEQUENCE</scope>
</reference>
<feature type="non-terminal residue" evidence="8">
    <location>
        <position position="221"/>
    </location>
</feature>
<dbReference type="AlphaFoldDB" id="A0A382FUK9"/>
<evidence type="ECO:0000259" key="7">
    <source>
        <dbReference type="PROSITE" id="PS51296"/>
    </source>
</evidence>
<dbReference type="PROSITE" id="PS51296">
    <property type="entry name" value="RIESKE"/>
    <property type="match status" value="1"/>
</dbReference>
<evidence type="ECO:0000256" key="2">
    <source>
        <dbReference type="ARBA" id="ARBA00022723"/>
    </source>
</evidence>
<dbReference type="SUPFAM" id="SSF55961">
    <property type="entry name" value="Bet v1-like"/>
    <property type="match status" value="1"/>
</dbReference>